<dbReference type="EMBL" id="BIFR01000001">
    <property type="protein sequence ID" value="GCE14027.1"/>
    <property type="molecule type" value="Genomic_DNA"/>
</dbReference>
<feature type="domain" description="Rhamnogalacturonase A/B/Epimerase-like pectate lyase" evidence="2">
    <location>
        <begin position="504"/>
        <end position="611"/>
    </location>
</feature>
<dbReference type="Proteomes" id="UP000287352">
    <property type="component" value="Unassembled WGS sequence"/>
</dbReference>
<dbReference type="InterPro" id="IPR011050">
    <property type="entry name" value="Pectin_lyase_fold/virulence"/>
</dbReference>
<dbReference type="Gene3D" id="2.160.20.10">
    <property type="entry name" value="Single-stranded right-handed beta-helix, Pectin lyase-like"/>
    <property type="match status" value="2"/>
</dbReference>
<dbReference type="SUPFAM" id="SSF51126">
    <property type="entry name" value="Pectin lyase-like"/>
    <property type="match status" value="2"/>
</dbReference>
<comment type="caution">
    <text evidence="3">The sequence shown here is derived from an EMBL/GenBank/DDBJ whole genome shotgun (WGS) entry which is preliminary data.</text>
</comment>
<organism evidence="3 4">
    <name type="scientific">Tengunoibacter tsumagoiensis</name>
    <dbReference type="NCBI Taxonomy" id="2014871"/>
    <lineage>
        <taxon>Bacteria</taxon>
        <taxon>Bacillati</taxon>
        <taxon>Chloroflexota</taxon>
        <taxon>Ktedonobacteria</taxon>
        <taxon>Ktedonobacterales</taxon>
        <taxon>Dictyobacteraceae</taxon>
        <taxon>Tengunoibacter</taxon>
    </lineage>
</organism>
<evidence type="ECO:0000313" key="4">
    <source>
        <dbReference type="Proteomes" id="UP000287352"/>
    </source>
</evidence>
<evidence type="ECO:0000313" key="3">
    <source>
        <dbReference type="EMBL" id="GCE14027.1"/>
    </source>
</evidence>
<accession>A0A402A4F2</accession>
<feature type="domain" description="Rhamnogalacturonase A/B/Epimerase-like pectate lyase" evidence="2">
    <location>
        <begin position="69"/>
        <end position="124"/>
    </location>
</feature>
<name>A0A402A4F2_9CHLR</name>
<dbReference type="AlphaFoldDB" id="A0A402A4F2"/>
<dbReference type="InterPro" id="IPR024535">
    <property type="entry name" value="RHGA/B-epi-like_pectate_lyase"/>
</dbReference>
<sequence>MPGFVALMLATTSLLFIIPFILLSHVQAHSNRLAIPHFGGGNAHIVRPLYSTGDIVVADYDATSAPYFADPGGSADATAAIQTALNDCSDGGGGTVWLAAGQYKVTGSIIIPPHCTLRGDWRNPDAGSGSYGTVILANVASGSETDPGLFRISGSAGVNGLTIYYPNQSIANPTPYPYTIEILGRLLNEDGYMLGSVKHITLLNSYRGISAGARATHEMHTIDTVKGTVLVVGMYLQDSADVDETENVTLNNNYWASIDASVSNQRPARSDLDAWTRANGTGLKMGGLEWDRFANLSFSDYQIGIDIVQQSRMTLSVSMFGISVFNSNIALRIDGNYLNPNQGIQIANSTLQANQGTHPIAVQVGDTSNSSILFNGVTIGGGAETAVQLTGQDLLEFQNCTFDNWSGPYAITASRGSVVVQGSSFSPTLSGGKKGLNLQSGLSSASLLGNSYTGGSLYDNSSSATVAVQDSGFSFVNSGISSYTFALQPHPDSNNFYDVESSPYNAHGDGSTDDTGSIQNALNDAGNAGGGTVYLPAAIYAIRGHLSVPGNVELRGADSMPHRTTLLNGGRATGTILFAYEGRSSSTADTDPALITLNGTNAGVRGIGIHYPEQANDSASNIVAYPWSIRGNGTGVYVYDVSLSNAYEAVDFARYPTNGHIIHDVNGFALEEGVRVGQSNEGWVENSVFNLNAWARTGGLPNSLDENTTMFPVAGTYSRAHETAYEATSGAQNEHWMGAFSYGSQTGFVVDSDANVTAINSGSDGSPNTVYISNTGGNGASFLNLLGCGCGLNGVGVHLSGGTTHMFNVSTEVSYNLALLIEGGSYTVQGGMFSNSLAMVTGGNGILAGNWFKDGGTQVTVSNSGTYANLWGNIGNGGFTYTFTNGAPILITGNIPR</sequence>
<keyword evidence="4" id="KW-1185">Reference proteome</keyword>
<reference evidence="4" key="1">
    <citation type="submission" date="2018-12" db="EMBL/GenBank/DDBJ databases">
        <title>Tengunoibacter tsumagoiensis gen. nov., sp. nov., Dictyobacter kobayashii sp. nov., D. alpinus sp. nov., and D. joshuensis sp. nov. and description of Dictyobacteraceae fam. nov. within the order Ktedonobacterales isolated from Tengu-no-mugimeshi.</title>
        <authorList>
            <person name="Wang C.M."/>
            <person name="Zheng Y."/>
            <person name="Sakai Y."/>
            <person name="Toyoda A."/>
            <person name="Minakuchi Y."/>
            <person name="Abe K."/>
            <person name="Yokota A."/>
            <person name="Yabe S."/>
        </authorList>
    </citation>
    <scope>NUCLEOTIDE SEQUENCE [LARGE SCALE GENOMIC DNA]</scope>
    <source>
        <strain evidence="4">Uno3</strain>
    </source>
</reference>
<evidence type="ECO:0000259" key="2">
    <source>
        <dbReference type="Pfam" id="PF12708"/>
    </source>
</evidence>
<proteinExistence type="predicted"/>
<dbReference type="Pfam" id="PF12708">
    <property type="entry name" value="Pect-lyase_RHGA_epim"/>
    <property type="match status" value="2"/>
</dbReference>
<gene>
    <name evidence="3" type="ORF">KTT_38860</name>
</gene>
<dbReference type="InterPro" id="IPR012334">
    <property type="entry name" value="Pectin_lyas_fold"/>
</dbReference>
<protein>
    <recommendedName>
        <fullName evidence="2">Rhamnogalacturonase A/B/Epimerase-like pectate lyase domain-containing protein</fullName>
    </recommendedName>
</protein>
<evidence type="ECO:0000256" key="1">
    <source>
        <dbReference type="SAM" id="MobiDB-lite"/>
    </source>
</evidence>
<feature type="region of interest" description="Disordered" evidence="1">
    <location>
        <begin position="499"/>
        <end position="519"/>
    </location>
</feature>